<name>A0A371DFH4_9APHY</name>
<keyword evidence="4" id="KW-1185">Reference proteome</keyword>
<feature type="transmembrane region" description="Helical" evidence="1">
    <location>
        <begin position="123"/>
        <end position="143"/>
    </location>
</feature>
<dbReference type="STRING" id="139420.A0A371DFH4"/>
<dbReference type="Pfam" id="PF20151">
    <property type="entry name" value="DUF6533"/>
    <property type="match status" value="1"/>
</dbReference>
<reference evidence="3 4" key="1">
    <citation type="journal article" date="2018" name="Biotechnol. Biofuels">
        <title>Integrative visual omics of the white-rot fungus Polyporus brumalis exposes the biotechnological potential of its oxidative enzymes for delignifying raw plant biomass.</title>
        <authorList>
            <person name="Miyauchi S."/>
            <person name="Rancon A."/>
            <person name="Drula E."/>
            <person name="Hage H."/>
            <person name="Chaduli D."/>
            <person name="Favel A."/>
            <person name="Grisel S."/>
            <person name="Henrissat B."/>
            <person name="Herpoel-Gimbert I."/>
            <person name="Ruiz-Duenas F.J."/>
            <person name="Chevret D."/>
            <person name="Hainaut M."/>
            <person name="Lin J."/>
            <person name="Wang M."/>
            <person name="Pangilinan J."/>
            <person name="Lipzen A."/>
            <person name="Lesage-Meessen L."/>
            <person name="Navarro D."/>
            <person name="Riley R."/>
            <person name="Grigoriev I.V."/>
            <person name="Zhou S."/>
            <person name="Raouche S."/>
            <person name="Rosso M.N."/>
        </authorList>
    </citation>
    <scope>NUCLEOTIDE SEQUENCE [LARGE SCALE GENOMIC DNA]</scope>
    <source>
        <strain evidence="3 4">BRFM 1820</strain>
    </source>
</reference>
<keyword evidence="1" id="KW-0812">Transmembrane</keyword>
<feature type="domain" description="DUF6533" evidence="2">
    <location>
        <begin position="21"/>
        <end position="65"/>
    </location>
</feature>
<proteinExistence type="predicted"/>
<accession>A0A371DFH4</accession>
<organism evidence="3 4">
    <name type="scientific">Lentinus brumalis</name>
    <dbReference type="NCBI Taxonomy" id="2498619"/>
    <lineage>
        <taxon>Eukaryota</taxon>
        <taxon>Fungi</taxon>
        <taxon>Dikarya</taxon>
        <taxon>Basidiomycota</taxon>
        <taxon>Agaricomycotina</taxon>
        <taxon>Agaricomycetes</taxon>
        <taxon>Polyporales</taxon>
        <taxon>Polyporaceae</taxon>
        <taxon>Lentinus</taxon>
    </lineage>
</organism>
<keyword evidence="1" id="KW-1133">Transmembrane helix</keyword>
<dbReference type="EMBL" id="KZ857395">
    <property type="protein sequence ID" value="RDX51258.1"/>
    <property type="molecule type" value="Genomic_DNA"/>
</dbReference>
<feature type="transmembrane region" description="Helical" evidence="1">
    <location>
        <begin position="49"/>
        <end position="72"/>
    </location>
</feature>
<evidence type="ECO:0000259" key="2">
    <source>
        <dbReference type="Pfam" id="PF20151"/>
    </source>
</evidence>
<dbReference type="AlphaFoldDB" id="A0A371DFH4"/>
<keyword evidence="1" id="KW-0472">Membrane</keyword>
<feature type="transmembrane region" description="Helical" evidence="1">
    <location>
        <begin position="16"/>
        <end position="37"/>
    </location>
</feature>
<protein>
    <recommendedName>
        <fullName evidence="2">DUF6533 domain-containing protein</fullName>
    </recommendedName>
</protein>
<sequence>MSSQAAALVAAVQSQYTSHLCIAGSSVFLMYDYVITFGQEVELFWTNRLTGATVLFFANRYISLLFDVMGLVEPFGRFSDQRLLMPNSCPRFVKALAGVSYSQYIIWASFSGLRAYALSRQKILSAFVFLLLLVPAGINYAQFSFGLSGVNSSLFGCISVTQLTSALARKLVIASRTCIITADAILVVITVVTLAKRGVMSTLTPHSRWTLSSVLLRDGLMYFFVLMTLNVLHMAFTLSTVFSDTLSLISLFSNQVEAVLVSHFLLDLQAANRRTLKLSRDDPLNFTTTWTDSGGNGSLNFARVIGSLGSSIAPSSSEGDTDTMYEDYVPSEEFELKTPVRETLDPEQQPWRCEAEALPVAVRHESEP</sequence>
<dbReference type="InterPro" id="IPR045340">
    <property type="entry name" value="DUF6533"/>
</dbReference>
<feature type="transmembrane region" description="Helical" evidence="1">
    <location>
        <begin position="92"/>
        <end position="111"/>
    </location>
</feature>
<feature type="transmembrane region" description="Helical" evidence="1">
    <location>
        <begin position="219"/>
        <end position="242"/>
    </location>
</feature>
<gene>
    <name evidence="3" type="ORF">OH76DRAFT_1417331</name>
</gene>
<dbReference type="OrthoDB" id="2752961at2759"/>
<evidence type="ECO:0000313" key="4">
    <source>
        <dbReference type="Proteomes" id="UP000256964"/>
    </source>
</evidence>
<dbReference type="Proteomes" id="UP000256964">
    <property type="component" value="Unassembled WGS sequence"/>
</dbReference>
<evidence type="ECO:0000313" key="3">
    <source>
        <dbReference type="EMBL" id="RDX51258.1"/>
    </source>
</evidence>
<feature type="transmembrane region" description="Helical" evidence="1">
    <location>
        <begin position="180"/>
        <end position="199"/>
    </location>
</feature>
<evidence type="ECO:0000256" key="1">
    <source>
        <dbReference type="SAM" id="Phobius"/>
    </source>
</evidence>